<evidence type="ECO:0000256" key="2">
    <source>
        <dbReference type="SAM" id="MobiDB-lite"/>
    </source>
</evidence>
<proteinExistence type="predicted"/>
<feature type="compositionally biased region" description="Basic and acidic residues" evidence="2">
    <location>
        <begin position="206"/>
        <end position="222"/>
    </location>
</feature>
<gene>
    <name evidence="3" type="ORF">HDU87_007501</name>
</gene>
<sequence length="296" mass="32278">MSTARKPPLPSLLPFAEPASLFREGTKSVRKLTPKNPANALKAKGQPRSEPALTSSTRRDDELAIKYQQLQSLLREAYQDIAALQNEVAVLRRTIAGGANSPPPPSVDSDASGPDVEDTEIALETCRLDLASAIARCAACPICSLISENAEPTSAAPESAHNSVSMVSADMPWLAGSKDFTLHDAEQYFDDVVADYAGKRASKVPTDARRPDSDLNNTRDHLSSSALNKPDDVTQRQSVTMLMQEPVVGILNYDVLNAGSIAKTVNSTHEEELEEELVKVYRQLRKAKQELREIRE</sequence>
<dbReference type="Proteomes" id="UP001212152">
    <property type="component" value="Unassembled WGS sequence"/>
</dbReference>
<feature type="coiled-coil region" evidence="1">
    <location>
        <begin position="67"/>
        <end position="94"/>
    </location>
</feature>
<dbReference type="AlphaFoldDB" id="A0AAD5XTP1"/>
<evidence type="ECO:0000313" key="4">
    <source>
        <dbReference type="Proteomes" id="UP001212152"/>
    </source>
</evidence>
<keyword evidence="1" id="KW-0175">Coiled coil</keyword>
<name>A0AAD5XTP1_9FUNG</name>
<accession>A0AAD5XTP1</accession>
<feature type="region of interest" description="Disordered" evidence="2">
    <location>
        <begin position="96"/>
        <end position="116"/>
    </location>
</feature>
<feature type="region of interest" description="Disordered" evidence="2">
    <location>
        <begin position="201"/>
        <end position="232"/>
    </location>
</feature>
<organism evidence="3 4">
    <name type="scientific">Geranomyces variabilis</name>
    <dbReference type="NCBI Taxonomy" id="109894"/>
    <lineage>
        <taxon>Eukaryota</taxon>
        <taxon>Fungi</taxon>
        <taxon>Fungi incertae sedis</taxon>
        <taxon>Chytridiomycota</taxon>
        <taxon>Chytridiomycota incertae sedis</taxon>
        <taxon>Chytridiomycetes</taxon>
        <taxon>Spizellomycetales</taxon>
        <taxon>Powellomycetaceae</taxon>
        <taxon>Geranomyces</taxon>
    </lineage>
</organism>
<dbReference type="EMBL" id="JADGJQ010000007">
    <property type="protein sequence ID" value="KAJ3183079.1"/>
    <property type="molecule type" value="Genomic_DNA"/>
</dbReference>
<protein>
    <submittedName>
        <fullName evidence="3">Uncharacterized protein</fullName>
    </submittedName>
</protein>
<evidence type="ECO:0000256" key="1">
    <source>
        <dbReference type="SAM" id="Coils"/>
    </source>
</evidence>
<comment type="caution">
    <text evidence="3">The sequence shown here is derived from an EMBL/GenBank/DDBJ whole genome shotgun (WGS) entry which is preliminary data.</text>
</comment>
<keyword evidence="4" id="KW-1185">Reference proteome</keyword>
<reference evidence="3" key="1">
    <citation type="submission" date="2020-05" db="EMBL/GenBank/DDBJ databases">
        <title>Phylogenomic resolution of chytrid fungi.</title>
        <authorList>
            <person name="Stajich J.E."/>
            <person name="Amses K."/>
            <person name="Simmons R."/>
            <person name="Seto K."/>
            <person name="Myers J."/>
            <person name="Bonds A."/>
            <person name="Quandt C.A."/>
            <person name="Barry K."/>
            <person name="Liu P."/>
            <person name="Grigoriev I."/>
            <person name="Longcore J.E."/>
            <person name="James T.Y."/>
        </authorList>
    </citation>
    <scope>NUCLEOTIDE SEQUENCE</scope>
    <source>
        <strain evidence="3">JEL0379</strain>
    </source>
</reference>
<evidence type="ECO:0000313" key="3">
    <source>
        <dbReference type="EMBL" id="KAJ3183079.1"/>
    </source>
</evidence>
<feature type="region of interest" description="Disordered" evidence="2">
    <location>
        <begin position="26"/>
        <end position="60"/>
    </location>
</feature>